<gene>
    <name evidence="1" type="ORF">FGO68_gene3357</name>
</gene>
<proteinExistence type="predicted"/>
<reference evidence="1" key="1">
    <citation type="submission" date="2019-06" db="EMBL/GenBank/DDBJ databases">
        <authorList>
            <person name="Zheng W."/>
        </authorList>
    </citation>
    <scope>NUCLEOTIDE SEQUENCE</scope>
    <source>
        <strain evidence="1">QDHG01</strain>
    </source>
</reference>
<dbReference type="EMBL" id="RRYP01014250">
    <property type="protein sequence ID" value="TNV76071.1"/>
    <property type="molecule type" value="Genomic_DNA"/>
</dbReference>
<sequence length="187" mass="20541">MKYSRISAYSGLSINSLVSWCMPNSMRIYQQGSQNRPPCTQVSSQSCQLKPLSLQPLDTQSNMCTSQNFSCTSFPPSIEESTSHESVRSSGYSPCSFASILIVDIDWLNVSPVCGSSSTGIMPNSSLSAISFMTVAYSSMVILLSWKDTLEQWRSSLMGSAWPQQSEQQRMYFGGFSNRAGVESTSI</sequence>
<comment type="caution">
    <text evidence="1">The sequence shown here is derived from an EMBL/GenBank/DDBJ whole genome shotgun (WGS) entry which is preliminary data.</text>
</comment>
<evidence type="ECO:0000313" key="1">
    <source>
        <dbReference type="EMBL" id="TNV76071.1"/>
    </source>
</evidence>
<accession>A0A8J8SZK7</accession>
<dbReference type="AlphaFoldDB" id="A0A8J8SZK7"/>
<evidence type="ECO:0000313" key="2">
    <source>
        <dbReference type="Proteomes" id="UP000785679"/>
    </source>
</evidence>
<name>A0A8J8SZK7_HALGN</name>
<organism evidence="1 2">
    <name type="scientific">Halteria grandinella</name>
    <dbReference type="NCBI Taxonomy" id="5974"/>
    <lineage>
        <taxon>Eukaryota</taxon>
        <taxon>Sar</taxon>
        <taxon>Alveolata</taxon>
        <taxon>Ciliophora</taxon>
        <taxon>Intramacronucleata</taxon>
        <taxon>Spirotrichea</taxon>
        <taxon>Stichotrichia</taxon>
        <taxon>Sporadotrichida</taxon>
        <taxon>Halteriidae</taxon>
        <taxon>Halteria</taxon>
    </lineage>
</organism>
<dbReference type="Proteomes" id="UP000785679">
    <property type="component" value="Unassembled WGS sequence"/>
</dbReference>
<keyword evidence="2" id="KW-1185">Reference proteome</keyword>
<protein>
    <submittedName>
        <fullName evidence="1">Uncharacterized protein</fullName>
    </submittedName>
</protein>